<name>A0A427YK89_9TREE</name>
<evidence type="ECO:0000256" key="1">
    <source>
        <dbReference type="SAM" id="MobiDB-lite"/>
    </source>
</evidence>
<protein>
    <submittedName>
        <fullName evidence="2">Uncharacterized protein</fullName>
    </submittedName>
</protein>
<dbReference type="EMBL" id="RSCD01000008">
    <property type="protein sequence ID" value="RSH91523.1"/>
    <property type="molecule type" value="Genomic_DNA"/>
</dbReference>
<sequence length="175" mass="19674">MPSPSIIAKLVVLPSEMEDVDGTELPRPVLDTFLSFRRIGNKQDRSQLFAALLTIHRVQLASKGYIETLDAMAELTRINGDINYTSIWCAIVGKGFALDIYSLHRIPPAKSASSSYERAQNDSPSTKHKANIVFKAERHLEVDFYREERKKRDGAFHPDAVLKAEAKKVKPKPQP</sequence>
<feature type="region of interest" description="Disordered" evidence="1">
    <location>
        <begin position="155"/>
        <end position="175"/>
    </location>
</feature>
<dbReference type="AlphaFoldDB" id="A0A427YK89"/>
<evidence type="ECO:0000313" key="2">
    <source>
        <dbReference type="EMBL" id="RSH91523.1"/>
    </source>
</evidence>
<dbReference type="Proteomes" id="UP000279259">
    <property type="component" value="Unassembled WGS sequence"/>
</dbReference>
<feature type="region of interest" description="Disordered" evidence="1">
    <location>
        <begin position="112"/>
        <end position="132"/>
    </location>
</feature>
<feature type="compositionally biased region" description="Basic and acidic residues" evidence="1">
    <location>
        <begin position="155"/>
        <end position="168"/>
    </location>
</feature>
<proteinExistence type="predicted"/>
<comment type="caution">
    <text evidence="2">The sequence shown here is derived from an EMBL/GenBank/DDBJ whole genome shotgun (WGS) entry which is preliminary data.</text>
</comment>
<gene>
    <name evidence="2" type="ORF">EHS25_009822</name>
</gene>
<accession>A0A427YK89</accession>
<keyword evidence="3" id="KW-1185">Reference proteome</keyword>
<feature type="compositionally biased region" description="Polar residues" evidence="1">
    <location>
        <begin position="112"/>
        <end position="124"/>
    </location>
</feature>
<organism evidence="2 3">
    <name type="scientific">Saitozyma podzolica</name>
    <dbReference type="NCBI Taxonomy" id="1890683"/>
    <lineage>
        <taxon>Eukaryota</taxon>
        <taxon>Fungi</taxon>
        <taxon>Dikarya</taxon>
        <taxon>Basidiomycota</taxon>
        <taxon>Agaricomycotina</taxon>
        <taxon>Tremellomycetes</taxon>
        <taxon>Tremellales</taxon>
        <taxon>Trimorphomycetaceae</taxon>
        <taxon>Saitozyma</taxon>
    </lineage>
</organism>
<evidence type="ECO:0000313" key="3">
    <source>
        <dbReference type="Proteomes" id="UP000279259"/>
    </source>
</evidence>
<reference evidence="2 3" key="1">
    <citation type="submission" date="2018-11" db="EMBL/GenBank/DDBJ databases">
        <title>Genome sequence of Saitozyma podzolica DSM 27192.</title>
        <authorList>
            <person name="Aliyu H."/>
            <person name="Gorte O."/>
            <person name="Ochsenreither K."/>
        </authorList>
    </citation>
    <scope>NUCLEOTIDE SEQUENCE [LARGE SCALE GENOMIC DNA]</scope>
    <source>
        <strain evidence="2 3">DSM 27192</strain>
    </source>
</reference>